<dbReference type="RefSeq" id="WP_085494444.1">
    <property type="nucleotide sequence ID" value="NZ_FXAZ01000002.1"/>
</dbReference>
<feature type="compositionally biased region" description="Basic and acidic residues" evidence="1">
    <location>
        <begin position="18"/>
        <end position="30"/>
    </location>
</feature>
<dbReference type="AlphaFoldDB" id="A0A1X7KAD1"/>
<name>A0A1X7KAD1_9BACL</name>
<keyword evidence="3" id="KW-1185">Reference proteome</keyword>
<dbReference type="STRING" id="1852522.SAMN06295960_2263"/>
<feature type="region of interest" description="Disordered" evidence="1">
    <location>
        <begin position="1"/>
        <end position="33"/>
    </location>
</feature>
<reference evidence="2 3" key="1">
    <citation type="submission" date="2017-04" db="EMBL/GenBank/DDBJ databases">
        <authorList>
            <person name="Afonso C.L."/>
            <person name="Miller P.J."/>
            <person name="Scott M.A."/>
            <person name="Spackman E."/>
            <person name="Goraichik I."/>
            <person name="Dimitrov K.M."/>
            <person name="Suarez D.L."/>
            <person name="Swayne D.E."/>
        </authorList>
    </citation>
    <scope>NUCLEOTIDE SEQUENCE [LARGE SCALE GENOMIC DNA]</scope>
    <source>
        <strain evidence="2 3">11</strain>
    </source>
</reference>
<organism evidence="2 3">
    <name type="scientific">Paenibacillus aquistagni</name>
    <dbReference type="NCBI Taxonomy" id="1852522"/>
    <lineage>
        <taxon>Bacteria</taxon>
        <taxon>Bacillati</taxon>
        <taxon>Bacillota</taxon>
        <taxon>Bacilli</taxon>
        <taxon>Bacillales</taxon>
        <taxon>Paenibacillaceae</taxon>
        <taxon>Paenibacillus</taxon>
    </lineage>
</organism>
<sequence>MSFKKPLPTWKAQGIQPPEHKLEEGWKAQDKPPAGWLNWQANTTYEALQELQDNAVDHRDVTSEPSESGVVRLNEAGKLNEAVLADAEHKEITLKPGVQIVESDQDTPFNVGSIKGRTLINLLGRAGACEDASAFSVKAGAARPTWFEVQLGKGMLATWESANMGSTYACFAPLSTALKAGAHYVAIASVGIVRGDMSAWVVLRKEDAMDHNGNRISVGMAASTCAFVATGTEKLIGIYFSVNNAVGAVNFDNIRLYEISQTEYDAIATMTSEQVAAKYPYVDSMTNVTNPYAIATSGNLLPPFTEWANNGNKKLHDLYELEITTPIPDDVNYYLRVAEETTMTLSVEHTGLIGVNAWDANNELIGGQSIVRYTKSQQASFTTPTGTTHISVHLGNVDGNTSLPSCKFKKPILTPTTTPQPFAPQSCSMWAAECQLAANPLDGSNADVLFTGDDGLPYVLEKWKKVKLDGALPWVYDAAPKAGVKTVKIAGFAIGRDNSKKPVSVKYNGELLVVGGSSTGADIISESFWHSTSNHALIISISNTDSGWGDAYEPTADEIKAYFLGWRMALSSDWSAQYNGNGDRIWIAIGADALSSGAATLTLPTAPPSVDSTWQPYRLQYLKTKPTVEPVRNYETGLTLCEGSNVVEVGSGIVLREKANTVTLGLNYLINHKDAPNSALKYRTNDIMSAYRNNGRGSNATIATNNAAGLGGSFAFITPQNFDPTAVYHVTYTMLDPTLSAPINGNVAMNLRGVVSDLAQHTGDIERRLSVVENQKADEESPQWIAPTMLNGSASHDASPAMYKKWNGLVFLKGLFTTTSSTVIFKFPIGYRPNKSVILNIFSVTSGNLTPSNLEIKPDGDVRVGFHGTDYSSLDGIIFEAEQ</sequence>
<dbReference type="Proteomes" id="UP000193834">
    <property type="component" value="Unassembled WGS sequence"/>
</dbReference>
<evidence type="ECO:0000313" key="2">
    <source>
        <dbReference type="EMBL" id="SMG37954.1"/>
    </source>
</evidence>
<proteinExistence type="predicted"/>
<gene>
    <name evidence="2" type="ORF">SAMN06295960_2263</name>
</gene>
<evidence type="ECO:0000256" key="1">
    <source>
        <dbReference type="SAM" id="MobiDB-lite"/>
    </source>
</evidence>
<dbReference type="OrthoDB" id="2667186at2"/>
<dbReference type="EMBL" id="FXAZ01000002">
    <property type="protein sequence ID" value="SMG37954.1"/>
    <property type="molecule type" value="Genomic_DNA"/>
</dbReference>
<accession>A0A1X7KAD1</accession>
<protein>
    <submittedName>
        <fullName evidence="2">Uncharacterized protein</fullName>
    </submittedName>
</protein>
<evidence type="ECO:0000313" key="3">
    <source>
        <dbReference type="Proteomes" id="UP000193834"/>
    </source>
</evidence>